<dbReference type="Pfam" id="PF17390">
    <property type="entry name" value="Bac_rhamnosid_C"/>
    <property type="match status" value="1"/>
</dbReference>
<comment type="catalytic activity">
    <reaction evidence="1">
        <text>Hydrolysis of terminal non-reducing alpha-L-rhamnose residues in alpha-L-rhamnosides.</text>
        <dbReference type="EC" id="3.2.1.40"/>
    </reaction>
</comment>
<feature type="domain" description="Alpha-L-rhamnosidase C-terminal" evidence="5">
    <location>
        <begin position="284"/>
        <end position="353"/>
    </location>
</feature>
<reference evidence="6 7" key="1">
    <citation type="submission" date="2021-01" db="EMBL/GenBank/DDBJ databases">
        <title>Genomic Encyclopedia of Type Strains, Phase IV (KMG-IV): sequencing the most valuable type-strain genomes for metagenomic binning, comparative biology and taxonomic classification.</title>
        <authorList>
            <person name="Goeker M."/>
        </authorList>
    </citation>
    <scope>NUCLEOTIDE SEQUENCE [LARGE SCALE GENOMIC DNA]</scope>
    <source>
        <strain evidence="6 7">DSM 100968</strain>
    </source>
</reference>
<keyword evidence="3" id="KW-0378">Hydrolase</keyword>
<dbReference type="Gene3D" id="2.60.420.10">
    <property type="entry name" value="Maltose phosphorylase, domain 3"/>
    <property type="match status" value="1"/>
</dbReference>
<sequence>MVIPKAGDNWPSMANSCWGDSSILVPWADYLARGRIEVLGNQYDSMKRFMKAAKWWSSFLAISPTDRYIWRFPFHFGDWAAPEGNVRDWLKKGKWVGTAYFANSCQIMSQIAKILGHKDDQIYYQNLREKIIHAYRKVFTDGEGTLKQEFQTGYVLPLHFNMTSGRETNQMTDHLVQLIEENGNHLTTGFTGTPYILFALSDHGKLEEAYRLLLQDTCPSWLYEVKAGGTTIWERWDALRPDGTVNIGDLSGAKSDEESGGGMVSFNHYANGAVGDWLYKRLLGLEPLSGGYKTFKVAPKIGGNITWAKGSTITPYGPIHVYWEIKNGMFHIKVDVPVSTSCQLILPNRKSMTLMSGKHDIQEHTF</sequence>
<evidence type="ECO:0000313" key="6">
    <source>
        <dbReference type="EMBL" id="MBM7658396.1"/>
    </source>
</evidence>
<name>A0ABS2Q9Q5_9BACL</name>
<dbReference type="InterPro" id="IPR008928">
    <property type="entry name" value="6-hairpin_glycosidase_sf"/>
</dbReference>
<organism evidence="6 7">
    <name type="scientific">Sporolactobacillus spathodeae</name>
    <dbReference type="NCBI Taxonomy" id="1465502"/>
    <lineage>
        <taxon>Bacteria</taxon>
        <taxon>Bacillati</taxon>
        <taxon>Bacillota</taxon>
        <taxon>Bacilli</taxon>
        <taxon>Bacillales</taxon>
        <taxon>Sporolactobacillaceae</taxon>
        <taxon>Sporolactobacillus</taxon>
    </lineage>
</organism>
<dbReference type="InterPro" id="IPR016007">
    <property type="entry name" value="Alpha_rhamnosid"/>
</dbReference>
<dbReference type="PANTHER" id="PTHR33307">
    <property type="entry name" value="ALPHA-RHAMNOSIDASE (EUROFUNG)"/>
    <property type="match status" value="1"/>
</dbReference>
<comment type="caution">
    <text evidence="6">The sequence shown here is derived from an EMBL/GenBank/DDBJ whole genome shotgun (WGS) entry which is preliminary data.</text>
</comment>
<evidence type="ECO:0000259" key="5">
    <source>
        <dbReference type="Pfam" id="PF17390"/>
    </source>
</evidence>
<evidence type="ECO:0000313" key="7">
    <source>
        <dbReference type="Proteomes" id="UP000823201"/>
    </source>
</evidence>
<dbReference type="InterPro" id="IPR035396">
    <property type="entry name" value="Bac_rhamnosid6H"/>
</dbReference>
<evidence type="ECO:0000256" key="1">
    <source>
        <dbReference type="ARBA" id="ARBA00001445"/>
    </source>
</evidence>
<evidence type="ECO:0000256" key="2">
    <source>
        <dbReference type="ARBA" id="ARBA00012652"/>
    </source>
</evidence>
<dbReference type="PANTHER" id="PTHR33307:SF6">
    <property type="entry name" value="ALPHA-RHAMNOSIDASE (EUROFUNG)-RELATED"/>
    <property type="match status" value="1"/>
</dbReference>
<protein>
    <recommendedName>
        <fullName evidence="2">alpha-L-rhamnosidase</fullName>
        <ecNumber evidence="2">3.2.1.40</ecNumber>
    </recommendedName>
</protein>
<evidence type="ECO:0000256" key="3">
    <source>
        <dbReference type="ARBA" id="ARBA00022801"/>
    </source>
</evidence>
<dbReference type="SUPFAM" id="SSF48208">
    <property type="entry name" value="Six-hairpin glycosidases"/>
    <property type="match status" value="1"/>
</dbReference>
<evidence type="ECO:0000259" key="4">
    <source>
        <dbReference type="Pfam" id="PF17389"/>
    </source>
</evidence>
<dbReference type="EMBL" id="JAFBEV010000016">
    <property type="protein sequence ID" value="MBM7658396.1"/>
    <property type="molecule type" value="Genomic_DNA"/>
</dbReference>
<dbReference type="Gene3D" id="1.50.10.10">
    <property type="match status" value="1"/>
</dbReference>
<accession>A0ABS2Q9Q5</accession>
<keyword evidence="7" id="KW-1185">Reference proteome</keyword>
<gene>
    <name evidence="6" type="ORF">JOC27_001849</name>
</gene>
<dbReference type="Proteomes" id="UP000823201">
    <property type="component" value="Unassembled WGS sequence"/>
</dbReference>
<feature type="domain" description="Alpha-L-rhamnosidase six-hairpin glycosidase" evidence="4">
    <location>
        <begin position="2"/>
        <end position="281"/>
    </location>
</feature>
<dbReference type="EC" id="3.2.1.40" evidence="2"/>
<dbReference type="InterPro" id="IPR012341">
    <property type="entry name" value="6hp_glycosidase-like_sf"/>
</dbReference>
<proteinExistence type="predicted"/>
<dbReference type="InterPro" id="IPR035398">
    <property type="entry name" value="Bac_rhamnosid_C"/>
</dbReference>
<dbReference type="Pfam" id="PF17389">
    <property type="entry name" value="Bac_rhamnosid6H"/>
    <property type="match status" value="1"/>
</dbReference>